<name>A0A0F8ZGL7_9ZZZZ</name>
<feature type="non-terminal residue" evidence="1">
    <location>
        <position position="1"/>
    </location>
</feature>
<comment type="caution">
    <text evidence="1">The sequence shown here is derived from an EMBL/GenBank/DDBJ whole genome shotgun (WGS) entry which is preliminary data.</text>
</comment>
<reference evidence="1" key="1">
    <citation type="journal article" date="2015" name="Nature">
        <title>Complex archaea that bridge the gap between prokaryotes and eukaryotes.</title>
        <authorList>
            <person name="Spang A."/>
            <person name="Saw J.H."/>
            <person name="Jorgensen S.L."/>
            <person name="Zaremba-Niedzwiedzka K."/>
            <person name="Martijn J."/>
            <person name="Lind A.E."/>
            <person name="van Eijk R."/>
            <person name="Schleper C."/>
            <person name="Guy L."/>
            <person name="Ettema T.J."/>
        </authorList>
    </citation>
    <scope>NUCLEOTIDE SEQUENCE</scope>
</reference>
<dbReference type="EMBL" id="LAZR01063618">
    <property type="protein sequence ID" value="KKK59156.1"/>
    <property type="molecule type" value="Genomic_DNA"/>
</dbReference>
<dbReference type="AlphaFoldDB" id="A0A0F8ZGL7"/>
<sequence>AFLDVSLASDGKVLDGAVFSTSAAPTVDAGVANKKYVDDEITAAHVSARCKAWVTHNSAGVIQGSGFNITSTVQNDTGDYTVTWDTDFADTNYAVSITSHTATDEGTFCSIKTKAVGSVRYTVTNRAGSNVDFACDVMAFGDQ</sequence>
<accession>A0A0F8ZGL7</accession>
<protein>
    <submittedName>
        <fullName evidence="1">Uncharacterized protein</fullName>
    </submittedName>
</protein>
<evidence type="ECO:0000313" key="1">
    <source>
        <dbReference type="EMBL" id="KKK59156.1"/>
    </source>
</evidence>
<gene>
    <name evidence="1" type="ORF">LCGC14_3037200</name>
</gene>
<organism evidence="1">
    <name type="scientific">marine sediment metagenome</name>
    <dbReference type="NCBI Taxonomy" id="412755"/>
    <lineage>
        <taxon>unclassified sequences</taxon>
        <taxon>metagenomes</taxon>
        <taxon>ecological metagenomes</taxon>
    </lineage>
</organism>
<proteinExistence type="predicted"/>